<dbReference type="AlphaFoldDB" id="A0A0B6Z464"/>
<proteinExistence type="predicted"/>
<name>A0A0B6Z464_9EUPU</name>
<sequence length="111" mass="12705">LKNFCDFCMETQPVLQKTIEDIEVVRPMDVREVQLGSDGRGNRYINFPMFTGKDIRIYRHSKYPEPTRESLNMEGWSVETGKVSVSPLTCSTPVNQKIKRVMDTSSTSQKA</sequence>
<protein>
    <submittedName>
        <fullName evidence="1">Uncharacterized protein</fullName>
    </submittedName>
</protein>
<gene>
    <name evidence="1" type="primary">ORF45250</name>
</gene>
<organism evidence="1">
    <name type="scientific">Arion vulgaris</name>
    <dbReference type="NCBI Taxonomy" id="1028688"/>
    <lineage>
        <taxon>Eukaryota</taxon>
        <taxon>Metazoa</taxon>
        <taxon>Spiralia</taxon>
        <taxon>Lophotrochozoa</taxon>
        <taxon>Mollusca</taxon>
        <taxon>Gastropoda</taxon>
        <taxon>Heterobranchia</taxon>
        <taxon>Euthyneura</taxon>
        <taxon>Panpulmonata</taxon>
        <taxon>Eupulmonata</taxon>
        <taxon>Stylommatophora</taxon>
        <taxon>Helicina</taxon>
        <taxon>Arionoidea</taxon>
        <taxon>Arionidae</taxon>
        <taxon>Arion</taxon>
    </lineage>
</organism>
<feature type="non-terminal residue" evidence="1">
    <location>
        <position position="111"/>
    </location>
</feature>
<reference evidence="1" key="1">
    <citation type="submission" date="2014-12" db="EMBL/GenBank/DDBJ databases">
        <title>Insight into the proteome of Arion vulgaris.</title>
        <authorList>
            <person name="Aradska J."/>
            <person name="Bulat T."/>
            <person name="Smidak R."/>
            <person name="Sarate P."/>
            <person name="Gangsoo J."/>
            <person name="Sialana F."/>
            <person name="Bilban M."/>
            <person name="Lubec G."/>
        </authorList>
    </citation>
    <scope>NUCLEOTIDE SEQUENCE</scope>
    <source>
        <tissue evidence="1">Skin</tissue>
    </source>
</reference>
<evidence type="ECO:0000313" key="1">
    <source>
        <dbReference type="EMBL" id="CEK62470.1"/>
    </source>
</evidence>
<dbReference type="EMBL" id="HACG01015605">
    <property type="protein sequence ID" value="CEK62470.1"/>
    <property type="molecule type" value="Transcribed_RNA"/>
</dbReference>
<feature type="non-terminal residue" evidence="1">
    <location>
        <position position="1"/>
    </location>
</feature>
<accession>A0A0B6Z464</accession>